<comment type="similarity">
    <text evidence="2 10">Belongs to the mitochondrial carrier (TC 2.A.29) family.</text>
</comment>
<dbReference type="PANTHER" id="PTHR45624">
    <property type="entry name" value="MITOCHONDRIAL BASIC AMINO ACIDS TRANSPORTER-RELATED"/>
    <property type="match status" value="1"/>
</dbReference>
<dbReference type="Pfam" id="PF00153">
    <property type="entry name" value="Mito_carr"/>
    <property type="match status" value="1"/>
</dbReference>
<dbReference type="PANTHER" id="PTHR45624:SF10">
    <property type="entry name" value="SLC (SOLUTE CARRIER) HOMOLOG"/>
    <property type="match status" value="1"/>
</dbReference>
<dbReference type="SUPFAM" id="SSF103506">
    <property type="entry name" value="Mitochondrial carrier"/>
    <property type="match status" value="1"/>
</dbReference>
<dbReference type="KEGG" id="fcy:FRACYDRAFT_218022"/>
<feature type="region of interest" description="Disordered" evidence="11">
    <location>
        <begin position="125"/>
        <end position="150"/>
    </location>
</feature>
<evidence type="ECO:0000256" key="5">
    <source>
        <dbReference type="ARBA" id="ARBA00022737"/>
    </source>
</evidence>
<feature type="compositionally biased region" description="Low complexity" evidence="11">
    <location>
        <begin position="129"/>
        <end position="150"/>
    </location>
</feature>
<sequence length="150" mass="15831">MTTSSSSLWKDLIAGGIAGTAGVVIGHPFDTIKVRLQQQQQQIQPPKIKTKIAPTISTPSLSSSLSSSSILRGKYVAPQHAIPPSNNLYRGLYRGIGAPLVTAALINASVFCVYGSASRMWDNHHSNSNDKNSSVSSTTTTTATTTTTTI</sequence>
<dbReference type="InterPro" id="IPR018108">
    <property type="entry name" value="MCP_transmembrane"/>
</dbReference>
<evidence type="ECO:0000256" key="6">
    <source>
        <dbReference type="ARBA" id="ARBA00022989"/>
    </source>
</evidence>
<evidence type="ECO:0000313" key="14">
    <source>
        <dbReference type="Proteomes" id="UP000095751"/>
    </source>
</evidence>
<keyword evidence="7" id="KW-0496">Mitochondrion</keyword>
<dbReference type="InterPro" id="IPR023395">
    <property type="entry name" value="MCP_dom_sf"/>
</dbReference>
<reference evidence="13 14" key="1">
    <citation type="submission" date="2016-09" db="EMBL/GenBank/DDBJ databases">
        <title>Extensive genetic diversity and differential bi-allelic expression allows diatom success in the polar Southern Ocean.</title>
        <authorList>
            <consortium name="DOE Joint Genome Institute"/>
            <person name="Mock T."/>
            <person name="Otillar R.P."/>
            <person name="Strauss J."/>
            <person name="Dupont C."/>
            <person name="Frickenhaus S."/>
            <person name="Maumus F."/>
            <person name="Mcmullan M."/>
            <person name="Sanges R."/>
            <person name="Schmutz J."/>
            <person name="Toseland A."/>
            <person name="Valas R."/>
            <person name="Veluchamy A."/>
            <person name="Ward B.J."/>
            <person name="Allen A."/>
            <person name="Barry K."/>
            <person name="Falciatore A."/>
            <person name="Ferrante M."/>
            <person name="Fortunato A.E."/>
            <person name="Gloeckner G."/>
            <person name="Gruber A."/>
            <person name="Hipkin R."/>
            <person name="Janech M."/>
            <person name="Kroth P."/>
            <person name="Leese F."/>
            <person name="Lindquist E."/>
            <person name="Lyon B.R."/>
            <person name="Martin J."/>
            <person name="Mayer C."/>
            <person name="Parker M."/>
            <person name="Quesneville H."/>
            <person name="Raymond J."/>
            <person name="Uhlig C."/>
            <person name="Valentin K.U."/>
            <person name="Worden A.Z."/>
            <person name="Armbrust E.V."/>
            <person name="Bowler C."/>
            <person name="Green B."/>
            <person name="Moulton V."/>
            <person name="Van Oosterhout C."/>
            <person name="Grigoriev I."/>
        </authorList>
    </citation>
    <scope>NUCLEOTIDE SEQUENCE [LARGE SCALE GENOMIC DNA]</scope>
    <source>
        <strain evidence="13 14">CCMP1102</strain>
    </source>
</reference>
<dbReference type="Proteomes" id="UP000095751">
    <property type="component" value="Unassembled WGS sequence"/>
</dbReference>
<feature type="non-terminal residue" evidence="13">
    <location>
        <position position="150"/>
    </location>
</feature>
<dbReference type="Gene3D" id="1.50.40.10">
    <property type="entry name" value="Mitochondrial carrier domain"/>
    <property type="match status" value="1"/>
</dbReference>
<keyword evidence="14" id="KW-1185">Reference proteome</keyword>
<evidence type="ECO:0000256" key="1">
    <source>
        <dbReference type="ARBA" id="ARBA00004225"/>
    </source>
</evidence>
<dbReference type="EMBL" id="KV784358">
    <property type="protein sequence ID" value="OEU16779.1"/>
    <property type="molecule type" value="Genomic_DNA"/>
</dbReference>
<dbReference type="PROSITE" id="PS50920">
    <property type="entry name" value="SOLCAR"/>
    <property type="match status" value="1"/>
</dbReference>
<organism evidence="13 14">
    <name type="scientific">Fragilariopsis cylindrus CCMP1102</name>
    <dbReference type="NCBI Taxonomy" id="635003"/>
    <lineage>
        <taxon>Eukaryota</taxon>
        <taxon>Sar</taxon>
        <taxon>Stramenopiles</taxon>
        <taxon>Ochrophyta</taxon>
        <taxon>Bacillariophyta</taxon>
        <taxon>Bacillariophyceae</taxon>
        <taxon>Bacillariophycidae</taxon>
        <taxon>Bacillariales</taxon>
        <taxon>Bacillariaceae</taxon>
        <taxon>Fragilariopsis</taxon>
    </lineage>
</organism>
<dbReference type="InterPro" id="IPR050567">
    <property type="entry name" value="Mitochondrial_Carrier"/>
</dbReference>
<keyword evidence="6 12" id="KW-1133">Transmembrane helix</keyword>
<evidence type="ECO:0000256" key="7">
    <source>
        <dbReference type="ARBA" id="ARBA00023128"/>
    </source>
</evidence>
<evidence type="ECO:0000256" key="3">
    <source>
        <dbReference type="ARBA" id="ARBA00022448"/>
    </source>
</evidence>
<evidence type="ECO:0000256" key="8">
    <source>
        <dbReference type="ARBA" id="ARBA00023136"/>
    </source>
</evidence>
<dbReference type="InParanoid" id="A0A1E7FF30"/>
<evidence type="ECO:0000256" key="9">
    <source>
        <dbReference type="PROSITE-ProRule" id="PRU00282"/>
    </source>
</evidence>
<name>A0A1E7FF30_9STRA</name>
<evidence type="ECO:0000313" key="13">
    <source>
        <dbReference type="EMBL" id="OEU16779.1"/>
    </source>
</evidence>
<keyword evidence="3 10" id="KW-0813">Transport</keyword>
<accession>A0A1E7FF30</accession>
<feature type="repeat" description="Solcar" evidence="9">
    <location>
        <begin position="6"/>
        <end position="120"/>
    </location>
</feature>
<dbReference type="AlphaFoldDB" id="A0A1E7FF30"/>
<evidence type="ECO:0000256" key="2">
    <source>
        <dbReference type="ARBA" id="ARBA00006375"/>
    </source>
</evidence>
<feature type="transmembrane region" description="Helical" evidence="12">
    <location>
        <begin position="96"/>
        <end position="117"/>
    </location>
</feature>
<proteinExistence type="inferred from homology"/>
<evidence type="ECO:0000256" key="12">
    <source>
        <dbReference type="SAM" id="Phobius"/>
    </source>
</evidence>
<feature type="transmembrane region" description="Helical" evidence="12">
    <location>
        <begin position="12"/>
        <end position="29"/>
    </location>
</feature>
<evidence type="ECO:0000256" key="4">
    <source>
        <dbReference type="ARBA" id="ARBA00022692"/>
    </source>
</evidence>
<keyword evidence="4 9" id="KW-0812">Transmembrane</keyword>
<dbReference type="GO" id="GO:0031966">
    <property type="term" value="C:mitochondrial membrane"/>
    <property type="evidence" value="ECO:0007669"/>
    <property type="project" value="UniProtKB-SubCell"/>
</dbReference>
<evidence type="ECO:0000256" key="11">
    <source>
        <dbReference type="SAM" id="MobiDB-lite"/>
    </source>
</evidence>
<gene>
    <name evidence="13" type="ORF">FRACYDRAFT_218022</name>
</gene>
<dbReference type="GO" id="GO:0022857">
    <property type="term" value="F:transmembrane transporter activity"/>
    <property type="evidence" value="ECO:0007669"/>
    <property type="project" value="TreeGrafter"/>
</dbReference>
<protein>
    <recommendedName>
        <fullName evidence="15">Mitochondrial carrier</fullName>
    </recommendedName>
</protein>
<evidence type="ECO:0008006" key="15">
    <source>
        <dbReference type="Google" id="ProtNLM"/>
    </source>
</evidence>
<evidence type="ECO:0000256" key="10">
    <source>
        <dbReference type="RuleBase" id="RU000488"/>
    </source>
</evidence>
<comment type="subcellular location">
    <subcellularLocation>
        <location evidence="1">Mitochondrion membrane</location>
        <topology evidence="1">Multi-pass membrane protein</topology>
    </subcellularLocation>
</comment>
<keyword evidence="5" id="KW-0677">Repeat</keyword>
<keyword evidence="8 9" id="KW-0472">Membrane</keyword>